<evidence type="ECO:0000313" key="1">
    <source>
        <dbReference type="EMBL" id="KAG2298742.1"/>
    </source>
</evidence>
<proteinExistence type="predicted"/>
<dbReference type="EMBL" id="JAAMPC010000008">
    <property type="protein sequence ID" value="KAG2298742.1"/>
    <property type="molecule type" value="Genomic_DNA"/>
</dbReference>
<evidence type="ECO:0000313" key="2">
    <source>
        <dbReference type="Proteomes" id="UP000886595"/>
    </source>
</evidence>
<gene>
    <name evidence="1" type="ORF">Bca52824_035214</name>
</gene>
<comment type="caution">
    <text evidence="1">The sequence shown here is derived from an EMBL/GenBank/DDBJ whole genome shotgun (WGS) entry which is preliminary data.</text>
</comment>
<sequence length="162" mass="17754">MEEYSRSFLIQDCYPNVSNPSTPGAKRPATSSASRYPLPILAAVMSSPERCRTLLLHPQRLNGDLWSKYKVVSSGLAPALTEVVRKTHTRKDVTCIDKRAEVYVKTAESLALEQSQSSTVTGETELTPSNQQLTAACIETATNTKGKVYGLGLFQYVDAEPK</sequence>
<name>A0A8X7V1I8_BRACI</name>
<keyword evidence="2" id="KW-1185">Reference proteome</keyword>
<dbReference type="Pfam" id="PF03004">
    <property type="entry name" value="Transposase_24"/>
    <property type="match status" value="1"/>
</dbReference>
<protein>
    <submittedName>
        <fullName evidence="1">Uncharacterized protein</fullName>
    </submittedName>
</protein>
<dbReference type="Proteomes" id="UP000886595">
    <property type="component" value="Unassembled WGS sequence"/>
</dbReference>
<reference evidence="1 2" key="1">
    <citation type="submission" date="2020-02" db="EMBL/GenBank/DDBJ databases">
        <authorList>
            <person name="Ma Q."/>
            <person name="Huang Y."/>
            <person name="Song X."/>
            <person name="Pei D."/>
        </authorList>
    </citation>
    <scope>NUCLEOTIDE SEQUENCE [LARGE SCALE GENOMIC DNA]</scope>
    <source>
        <strain evidence="1">Sxm20200214</strain>
        <tissue evidence="1">Leaf</tissue>
    </source>
</reference>
<accession>A0A8X7V1I8</accession>
<dbReference type="AlphaFoldDB" id="A0A8X7V1I8"/>
<dbReference type="InterPro" id="IPR004252">
    <property type="entry name" value="Probable_transposase_24"/>
</dbReference>
<organism evidence="1 2">
    <name type="scientific">Brassica carinata</name>
    <name type="common">Ethiopian mustard</name>
    <name type="synonym">Abyssinian cabbage</name>
    <dbReference type="NCBI Taxonomy" id="52824"/>
    <lineage>
        <taxon>Eukaryota</taxon>
        <taxon>Viridiplantae</taxon>
        <taxon>Streptophyta</taxon>
        <taxon>Embryophyta</taxon>
        <taxon>Tracheophyta</taxon>
        <taxon>Spermatophyta</taxon>
        <taxon>Magnoliopsida</taxon>
        <taxon>eudicotyledons</taxon>
        <taxon>Gunneridae</taxon>
        <taxon>Pentapetalae</taxon>
        <taxon>rosids</taxon>
        <taxon>malvids</taxon>
        <taxon>Brassicales</taxon>
        <taxon>Brassicaceae</taxon>
        <taxon>Brassiceae</taxon>
        <taxon>Brassica</taxon>
    </lineage>
</organism>